<gene>
    <name evidence="10" type="ORF">ACHAWU_004044</name>
</gene>
<feature type="region of interest" description="Disordered" evidence="8">
    <location>
        <begin position="417"/>
        <end position="442"/>
    </location>
</feature>
<comment type="catalytic activity">
    <reaction evidence="1 7">
        <text>ATP-independent breakage of single-stranded DNA, followed by passage and rejoining.</text>
        <dbReference type="EC" id="5.6.2.1"/>
    </reaction>
</comment>
<dbReference type="InterPro" id="IPR013497">
    <property type="entry name" value="Topo_IA_cen"/>
</dbReference>
<dbReference type="InterPro" id="IPR000380">
    <property type="entry name" value="Topo_IA"/>
</dbReference>
<dbReference type="SMART" id="SM00437">
    <property type="entry name" value="TOP1Ac"/>
    <property type="match status" value="1"/>
</dbReference>
<comment type="function">
    <text evidence="7">Introduces a single-strand break via transesterification at a target site in duplex DNA. Releases the supercoiling and torsional tension of DNA introduced during the DNA replication and transcription by transiently cleaving and rejoining one strand of the DNA duplex. The scissile phosphodiester is attacked by the catalytic tyrosine of the enzyme, resulting in the formation of a DNA-(5'-phosphotyrosyl)-enzyme intermediate and the expulsion of a 3'-OH DNA strand.</text>
</comment>
<accession>A0ABD3MKT0</accession>
<dbReference type="GO" id="GO:0003677">
    <property type="term" value="F:DNA binding"/>
    <property type="evidence" value="ECO:0007669"/>
    <property type="project" value="UniProtKB-KW"/>
</dbReference>
<dbReference type="InterPro" id="IPR003602">
    <property type="entry name" value="Topo_IA_DNA-bd_dom"/>
</dbReference>
<dbReference type="Gene3D" id="3.40.50.140">
    <property type="match status" value="1"/>
</dbReference>
<dbReference type="Gene3D" id="1.10.290.10">
    <property type="entry name" value="Topoisomerase I, domain 4"/>
    <property type="match status" value="1"/>
</dbReference>
<evidence type="ECO:0000256" key="4">
    <source>
        <dbReference type="ARBA" id="ARBA00023029"/>
    </source>
</evidence>
<dbReference type="Pfam" id="PF01751">
    <property type="entry name" value="Toprim"/>
    <property type="match status" value="1"/>
</dbReference>
<keyword evidence="11" id="KW-1185">Reference proteome</keyword>
<dbReference type="InterPro" id="IPR003601">
    <property type="entry name" value="Topo_IA_2"/>
</dbReference>
<dbReference type="InterPro" id="IPR023405">
    <property type="entry name" value="Topo_IA_core_domain"/>
</dbReference>
<dbReference type="PRINTS" id="PR00417">
    <property type="entry name" value="PRTPISMRASEI"/>
</dbReference>
<keyword evidence="5 7" id="KW-0238">DNA-binding</keyword>
<dbReference type="InterPro" id="IPR013824">
    <property type="entry name" value="Topo_IA_cen_sub1"/>
</dbReference>
<dbReference type="InterPro" id="IPR013825">
    <property type="entry name" value="Topo_IA_cen_sub2"/>
</dbReference>
<dbReference type="PROSITE" id="PS52039">
    <property type="entry name" value="TOPO_IA_2"/>
    <property type="match status" value="1"/>
</dbReference>
<evidence type="ECO:0000259" key="9">
    <source>
        <dbReference type="PROSITE" id="PS52039"/>
    </source>
</evidence>
<proteinExistence type="inferred from homology"/>
<dbReference type="Pfam" id="PF01131">
    <property type="entry name" value="Topoisom_bac"/>
    <property type="match status" value="1"/>
</dbReference>
<protein>
    <recommendedName>
        <fullName evidence="3 7">DNA topoisomerase</fullName>
        <ecNumber evidence="3 7">5.6.2.1</ecNumber>
    </recommendedName>
</protein>
<evidence type="ECO:0000256" key="1">
    <source>
        <dbReference type="ARBA" id="ARBA00000213"/>
    </source>
</evidence>
<evidence type="ECO:0000256" key="7">
    <source>
        <dbReference type="RuleBase" id="RU362092"/>
    </source>
</evidence>
<comment type="similarity">
    <text evidence="2 7">Belongs to the type IA topoisomerase family.</text>
</comment>
<reference evidence="10 11" key="1">
    <citation type="submission" date="2024-10" db="EMBL/GenBank/DDBJ databases">
        <title>Updated reference genomes for cyclostephanoid diatoms.</title>
        <authorList>
            <person name="Roberts W.R."/>
            <person name="Alverson A.J."/>
        </authorList>
    </citation>
    <scope>NUCLEOTIDE SEQUENCE [LARGE SCALE GENOMIC DNA]</scope>
    <source>
        <strain evidence="10 11">AJA232-27</strain>
    </source>
</reference>
<keyword evidence="4 7" id="KW-0799">Topoisomerase</keyword>
<feature type="compositionally biased region" description="Polar residues" evidence="8">
    <location>
        <begin position="417"/>
        <end position="427"/>
    </location>
</feature>
<keyword evidence="6 7" id="KW-0413">Isomerase</keyword>
<feature type="domain" description="Topo IA-type catalytic" evidence="9">
    <location>
        <begin position="190"/>
        <end position="640"/>
    </location>
</feature>
<dbReference type="AlphaFoldDB" id="A0ABD3MKT0"/>
<dbReference type="SMART" id="SM00493">
    <property type="entry name" value="TOPRIM"/>
    <property type="match status" value="1"/>
</dbReference>
<dbReference type="EC" id="5.6.2.1" evidence="3 7"/>
<dbReference type="SUPFAM" id="SSF56712">
    <property type="entry name" value="Prokaryotic type I DNA topoisomerase"/>
    <property type="match status" value="1"/>
</dbReference>
<dbReference type="FunFam" id="1.10.290.10:FF:000001">
    <property type="entry name" value="DNA topoisomerase"/>
    <property type="match status" value="1"/>
</dbReference>
<dbReference type="CDD" id="cd00186">
    <property type="entry name" value="TOP1Ac"/>
    <property type="match status" value="1"/>
</dbReference>
<dbReference type="SMART" id="SM00436">
    <property type="entry name" value="TOP1Bc"/>
    <property type="match status" value="1"/>
</dbReference>
<dbReference type="InterPro" id="IPR006171">
    <property type="entry name" value="TOPRIM_dom"/>
</dbReference>
<feature type="compositionally biased region" description="Polar residues" evidence="8">
    <location>
        <begin position="904"/>
        <end position="913"/>
    </location>
</feature>
<evidence type="ECO:0000256" key="2">
    <source>
        <dbReference type="ARBA" id="ARBA00009446"/>
    </source>
</evidence>
<comment type="caution">
    <text evidence="10">The sequence shown here is derived from an EMBL/GenBank/DDBJ whole genome shotgun (WGS) entry which is preliminary data.</text>
</comment>
<evidence type="ECO:0000256" key="6">
    <source>
        <dbReference type="ARBA" id="ARBA00023235"/>
    </source>
</evidence>
<dbReference type="EMBL" id="JALLBG020000108">
    <property type="protein sequence ID" value="KAL3764232.1"/>
    <property type="molecule type" value="Genomic_DNA"/>
</dbReference>
<evidence type="ECO:0000313" key="10">
    <source>
        <dbReference type="EMBL" id="KAL3764232.1"/>
    </source>
</evidence>
<feature type="region of interest" description="Disordered" evidence="8">
    <location>
        <begin position="904"/>
        <end position="941"/>
    </location>
</feature>
<evidence type="ECO:0000256" key="5">
    <source>
        <dbReference type="ARBA" id="ARBA00023125"/>
    </source>
</evidence>
<sequence length="965" mass="107361">MAPPIVLNVAEKPSVARALSQVFASSPGSRSRPNQHGGPAQIFECENVAFPSLYQQGHGRQAAPNTVRDEPHTMITTSVRGHLASQDFGPAYGWSRCPPVALFEAPINTEYSEDMQPLERMLRDLSRRASALILWLDCDREGEAISDEVRTVCLKGNPRLGTQNRIYRAKFSTVLPGEIRKALCTLGRINENFVQAVQARSEHDLRVGAAFTRFQTLRLQKRFDGFQERGVVSYGPCQFPTLGFVVERWARIETFVPENFWTLEMTIKLNADGSVVNDSDQNRNGNVYSNQQSRAIILSWKRVRLYDRPTTAAIHDACLEAGEAVVTSLTGRPKNKWRPVPLATVELQKRASKYLRIGSEDLMSKAEELYNQGFISYPRTETEKYRSEFDHHTLIESFQAVAGEFGDYASRLLTNNNFQNPRAGQNDDNAHPPITPAKAVDPDSIADPIQRKIYCLVVKHYLACCSRDAVGRETELCLKIASEEFVAKGLMILEKNWLEIYHPWERWSTGQGELPKVAVGSRIRPTSLLMKDGRTNPPQPISEAELIAQMDRNGIGTDATIAQHITTICDRRYAEKDANQCFHPTKLGIALVEGYNSMGYQLNKPDLRRDMEAECSAVAAGRKSKEAVLVPILAKMLDVFRKANDEANKLDDAVARHFTRLGSNNGEYVLLQPNFSQCGTCNGMMALKQYSGGAQGYKLLHCATCSQAHLMPKYHQQLFAARKQGAQDEPLTCPICQFQLVKCENDGNSYHICPKCFSEPPEDHGGDSSTDFPCSKCTHPTCSMATGTQGGDIEVFTCPFCTADGNTGSVNLKRSANGYRLSCSNGGRDRCQYVIWLPKAAKEIVVNSETICQDCTTQNRQVRKIKFVWKPGSVPPHCDLELTTCILCDVHLVRDMEIRIPSVNRVQPRSTANARGRGRGSGSERGSIRSTNRSNADSRRGGNGEIQCFKCGGPHYANACPNNQR</sequence>
<evidence type="ECO:0000256" key="8">
    <source>
        <dbReference type="SAM" id="MobiDB-lite"/>
    </source>
</evidence>
<dbReference type="Gene3D" id="2.70.20.10">
    <property type="entry name" value="Topoisomerase I, domain 3"/>
    <property type="match status" value="1"/>
</dbReference>
<evidence type="ECO:0000313" key="11">
    <source>
        <dbReference type="Proteomes" id="UP001530293"/>
    </source>
</evidence>
<dbReference type="PANTHER" id="PTHR11390:SF21">
    <property type="entry name" value="DNA TOPOISOMERASE 3-ALPHA"/>
    <property type="match status" value="1"/>
</dbReference>
<dbReference type="InterPro" id="IPR013826">
    <property type="entry name" value="Topo_IA_cen_sub3"/>
</dbReference>
<dbReference type="Gene3D" id="1.10.460.10">
    <property type="entry name" value="Topoisomerase I, domain 2"/>
    <property type="match status" value="1"/>
</dbReference>
<evidence type="ECO:0000256" key="3">
    <source>
        <dbReference type="ARBA" id="ARBA00012891"/>
    </source>
</evidence>
<name>A0ABD3MKT0_9STRA</name>
<dbReference type="GO" id="GO:0003917">
    <property type="term" value="F:DNA topoisomerase type I (single strand cut, ATP-independent) activity"/>
    <property type="evidence" value="ECO:0007669"/>
    <property type="project" value="UniProtKB-EC"/>
</dbReference>
<dbReference type="Proteomes" id="UP001530293">
    <property type="component" value="Unassembled WGS sequence"/>
</dbReference>
<dbReference type="PANTHER" id="PTHR11390">
    <property type="entry name" value="PROKARYOTIC DNA TOPOISOMERASE"/>
    <property type="match status" value="1"/>
</dbReference>
<organism evidence="10 11">
    <name type="scientific">Discostella pseudostelligera</name>
    <dbReference type="NCBI Taxonomy" id="259834"/>
    <lineage>
        <taxon>Eukaryota</taxon>
        <taxon>Sar</taxon>
        <taxon>Stramenopiles</taxon>
        <taxon>Ochrophyta</taxon>
        <taxon>Bacillariophyta</taxon>
        <taxon>Coscinodiscophyceae</taxon>
        <taxon>Thalassiosirophycidae</taxon>
        <taxon>Stephanodiscales</taxon>
        <taxon>Stephanodiscaceae</taxon>
        <taxon>Discostella</taxon>
    </lineage>
</organism>